<keyword evidence="1" id="KW-0812">Transmembrane</keyword>
<sequence>MEVLRRPNHSSRLVMEKQDPIDCDLGTTSIPKKVFKSRLTFFCYAAVRSRGFHILLLLLAFLSVSLFFLVDDLKSNPAKQFIYFMGLVVGVSVGALLVLCYRVQRIKHLVSHNLTIFMEIVETVFEPGHGIGPERWDVVACEMNRELYEIGLWKTPYCFFEGLDLEKLYRYLVLKPQFEQNLDQFDVLEKGHGQTSSYQQALDEQFSSWVEVSDTSIEDSERKLPRDSCWSKFTWTVHKMIKLQKQSILVQVVCLLNFFSLVQLIAFFIVMMLLYKGIQEFQFFQDTPMLTSKRLRFLATITSVAPGTNLDRWDVIAKRMNSYLRENTRSCDCFYDGKDCLKFFENNFKPLTSKKGMSTEMATYELVPFVLKAGEVCY</sequence>
<name>A0A7H9B600_ZYGMR</name>
<keyword evidence="3" id="KW-1185">Reference proteome</keyword>
<dbReference type="GeneID" id="59237681"/>
<dbReference type="AlphaFoldDB" id="A0A7H9B600"/>
<gene>
    <name evidence="2" type="ORF">HG535_0F04350</name>
</gene>
<feature type="transmembrane region" description="Helical" evidence="1">
    <location>
        <begin position="81"/>
        <end position="101"/>
    </location>
</feature>
<protein>
    <submittedName>
        <fullName evidence="2">Uncharacterized protein</fullName>
    </submittedName>
</protein>
<keyword evidence="1" id="KW-0472">Membrane</keyword>
<evidence type="ECO:0000313" key="3">
    <source>
        <dbReference type="Proteomes" id="UP000509704"/>
    </source>
</evidence>
<proteinExistence type="predicted"/>
<feature type="transmembrane region" description="Helical" evidence="1">
    <location>
        <begin position="248"/>
        <end position="275"/>
    </location>
</feature>
<dbReference type="KEGG" id="zmk:HG535_0F04350"/>
<reference evidence="2 3" key="1">
    <citation type="submission" date="2020-07" db="EMBL/GenBank/DDBJ databases">
        <title>The yeast mating-type switching endonuclease HO is a domesticated member of an unorthodox homing genetic element family.</title>
        <authorList>
            <person name="Coughlan A.Y."/>
            <person name="Lombardi L."/>
            <person name="Braun-Galleani S."/>
            <person name="Martos A.R."/>
            <person name="Galeote V."/>
            <person name="Bigey F."/>
            <person name="Dequin S."/>
            <person name="Byrne K.P."/>
            <person name="Wolfe K.H."/>
        </authorList>
    </citation>
    <scope>NUCLEOTIDE SEQUENCE [LARGE SCALE GENOMIC DNA]</scope>
    <source>
        <strain evidence="2 3">NRRL Y-6702</strain>
    </source>
</reference>
<dbReference type="Proteomes" id="UP000509704">
    <property type="component" value="Chromosome 6"/>
</dbReference>
<dbReference type="InterPro" id="IPR001142">
    <property type="entry name" value="DUP/COS"/>
</dbReference>
<evidence type="ECO:0000256" key="1">
    <source>
        <dbReference type="SAM" id="Phobius"/>
    </source>
</evidence>
<dbReference type="RefSeq" id="XP_037145648.1">
    <property type="nucleotide sequence ID" value="XM_037289753.1"/>
</dbReference>
<dbReference type="OrthoDB" id="4037681at2759"/>
<dbReference type="Pfam" id="PF00674">
    <property type="entry name" value="DUP"/>
    <property type="match status" value="2"/>
</dbReference>
<keyword evidence="1" id="KW-1133">Transmembrane helix</keyword>
<organism evidence="2 3">
    <name type="scientific">Zygotorulaspora mrakii</name>
    <name type="common">Zygosaccharomyces mrakii</name>
    <dbReference type="NCBI Taxonomy" id="42260"/>
    <lineage>
        <taxon>Eukaryota</taxon>
        <taxon>Fungi</taxon>
        <taxon>Dikarya</taxon>
        <taxon>Ascomycota</taxon>
        <taxon>Saccharomycotina</taxon>
        <taxon>Saccharomycetes</taxon>
        <taxon>Saccharomycetales</taxon>
        <taxon>Saccharomycetaceae</taxon>
        <taxon>Zygotorulaspora</taxon>
    </lineage>
</organism>
<evidence type="ECO:0000313" key="2">
    <source>
        <dbReference type="EMBL" id="QLG73923.1"/>
    </source>
</evidence>
<feature type="transmembrane region" description="Helical" evidence="1">
    <location>
        <begin position="51"/>
        <end position="69"/>
    </location>
</feature>
<dbReference type="EMBL" id="CP058609">
    <property type="protein sequence ID" value="QLG73923.1"/>
    <property type="molecule type" value="Genomic_DNA"/>
</dbReference>
<accession>A0A7H9B600</accession>